<keyword evidence="3 12" id="KW-0732">Signal</keyword>
<dbReference type="PROSITE" id="PS50092">
    <property type="entry name" value="TSP1"/>
    <property type="match status" value="1"/>
</dbReference>
<dbReference type="STRING" id="947166.A0A1D1VH26"/>
<sequence>MHIRIPVSEGILLLLLSCSICVGDSSHSHLSNTDTGTHHNRKYSPWTKWSQCSSPKSCEQKRFRSCVLTDEAECPHGPLHIQTRPCHEKRRCHQPGLRRLWTAHAIDDLFEPSTILEEFFYTNWSPWTRCHPPDCAQYRKKSCTFYPICGSRLLIQQRMCQPDACETERTSGSRAGSSTEKPWRPPAPDSDSDDRDETVGRSKDISPLGNISCGARKVPAAPSGIALKIFGGKASTAGHWPWQVSILNTQMDNYCAGTLISNWVVTAAHCVRRKMYIRVGEHHLYTEEETEQLFRPVKTVIHAHFDTDTIENDIALIKISSSIRYDNHVQPACLPNASEDDDLMLNTTRCVILGWGKRRPYARYGADVLHEAEVSVVSHSTCRAAYYHEHPITRKMICAGSGRQGRSDTCEGDSGGPLLCQLSGQENGEGQDAASWKIFGITSFGDSCGKRDKYGVYTRVSSYLDWISTVIKNEA</sequence>
<dbReference type="AlphaFoldDB" id="A0A1D1VH26"/>
<evidence type="ECO:0000256" key="1">
    <source>
        <dbReference type="ARBA" id="ARBA00022659"/>
    </source>
</evidence>
<comment type="catalytic activity">
    <reaction evidence="8">
        <text>Selective cleavage of 103-Arg-|-Ser-104 and 124-Ile-|-Ile-125 bonds in Limulus clotting factor B to form activated factor B. Cleavage of -Pro-Arg-|-Xaa- bonds in synthetic substrates.</text>
        <dbReference type="EC" id="3.4.21.84"/>
    </reaction>
</comment>
<dbReference type="Gene3D" id="2.40.10.10">
    <property type="entry name" value="Trypsin-like serine proteases"/>
    <property type="match status" value="1"/>
</dbReference>
<dbReference type="GO" id="GO:0042381">
    <property type="term" value="P:hemolymph coagulation"/>
    <property type="evidence" value="ECO:0007669"/>
    <property type="project" value="UniProtKB-KW"/>
</dbReference>
<dbReference type="OrthoDB" id="10004439at2759"/>
<evidence type="ECO:0000256" key="3">
    <source>
        <dbReference type="ARBA" id="ARBA00022729"/>
    </source>
</evidence>
<keyword evidence="5" id="KW-0353">Hemolymph clotting</keyword>
<feature type="region of interest" description="Disordered" evidence="11">
    <location>
        <begin position="167"/>
        <end position="206"/>
    </location>
</feature>
<feature type="signal peptide" evidence="12">
    <location>
        <begin position="1"/>
        <end position="23"/>
    </location>
</feature>
<keyword evidence="1" id="KW-0768">Sushi</keyword>
<dbReference type="InterPro" id="IPR033116">
    <property type="entry name" value="TRYPSIN_SER"/>
</dbReference>
<evidence type="ECO:0000259" key="13">
    <source>
        <dbReference type="PROSITE" id="PS50240"/>
    </source>
</evidence>
<evidence type="ECO:0000256" key="7">
    <source>
        <dbReference type="ARBA" id="ARBA00023157"/>
    </source>
</evidence>
<dbReference type="SMART" id="SM00209">
    <property type="entry name" value="TSP1"/>
    <property type="match status" value="2"/>
</dbReference>
<evidence type="ECO:0000256" key="5">
    <source>
        <dbReference type="ARBA" id="ARBA00022820"/>
    </source>
</evidence>
<evidence type="ECO:0000256" key="10">
    <source>
        <dbReference type="RuleBase" id="RU363034"/>
    </source>
</evidence>
<evidence type="ECO:0000256" key="9">
    <source>
        <dbReference type="ARBA" id="ARBA00066707"/>
    </source>
</evidence>
<dbReference type="Pfam" id="PF00089">
    <property type="entry name" value="Trypsin"/>
    <property type="match status" value="1"/>
</dbReference>
<keyword evidence="6 10" id="KW-0720">Serine protease</keyword>
<feature type="chain" id="PRO_5008898407" description="limulus clotting factor C" evidence="12">
    <location>
        <begin position="24"/>
        <end position="475"/>
    </location>
</feature>
<dbReference type="EMBL" id="BDGG01000006">
    <property type="protein sequence ID" value="GAV00955.1"/>
    <property type="molecule type" value="Genomic_DNA"/>
</dbReference>
<dbReference type="CDD" id="cd00190">
    <property type="entry name" value="Tryp_SPc"/>
    <property type="match status" value="1"/>
</dbReference>
<dbReference type="InterPro" id="IPR043504">
    <property type="entry name" value="Peptidase_S1_PA_chymotrypsin"/>
</dbReference>
<evidence type="ECO:0000256" key="12">
    <source>
        <dbReference type="SAM" id="SignalP"/>
    </source>
</evidence>
<evidence type="ECO:0000256" key="6">
    <source>
        <dbReference type="ARBA" id="ARBA00022825"/>
    </source>
</evidence>
<dbReference type="InterPro" id="IPR018114">
    <property type="entry name" value="TRYPSIN_HIS"/>
</dbReference>
<keyword evidence="4 10" id="KW-0378">Hydrolase</keyword>
<comment type="caution">
    <text evidence="14">The sequence shown here is derived from an EMBL/GenBank/DDBJ whole genome shotgun (WGS) entry which is preliminary data.</text>
</comment>
<dbReference type="InterPro" id="IPR001254">
    <property type="entry name" value="Trypsin_dom"/>
</dbReference>
<evidence type="ECO:0000256" key="8">
    <source>
        <dbReference type="ARBA" id="ARBA00052079"/>
    </source>
</evidence>
<dbReference type="PROSITE" id="PS50240">
    <property type="entry name" value="TRYPSIN_DOM"/>
    <property type="match status" value="1"/>
</dbReference>
<dbReference type="GO" id="GO:0004252">
    <property type="term" value="F:serine-type endopeptidase activity"/>
    <property type="evidence" value="ECO:0007669"/>
    <property type="project" value="InterPro"/>
</dbReference>
<dbReference type="PROSITE" id="PS00135">
    <property type="entry name" value="TRYPSIN_SER"/>
    <property type="match status" value="1"/>
</dbReference>
<organism evidence="14 15">
    <name type="scientific">Ramazzottius varieornatus</name>
    <name type="common">Water bear</name>
    <name type="synonym">Tardigrade</name>
    <dbReference type="NCBI Taxonomy" id="947166"/>
    <lineage>
        <taxon>Eukaryota</taxon>
        <taxon>Metazoa</taxon>
        <taxon>Ecdysozoa</taxon>
        <taxon>Tardigrada</taxon>
        <taxon>Eutardigrada</taxon>
        <taxon>Parachela</taxon>
        <taxon>Hypsibioidea</taxon>
        <taxon>Ramazzottiidae</taxon>
        <taxon>Ramazzottius</taxon>
    </lineage>
</organism>
<dbReference type="PANTHER" id="PTHR24252:SF7">
    <property type="entry name" value="HYALIN"/>
    <property type="match status" value="1"/>
</dbReference>
<evidence type="ECO:0000256" key="2">
    <source>
        <dbReference type="ARBA" id="ARBA00022670"/>
    </source>
</evidence>
<dbReference type="GO" id="GO:0006508">
    <property type="term" value="P:proteolysis"/>
    <property type="evidence" value="ECO:0007669"/>
    <property type="project" value="UniProtKB-KW"/>
</dbReference>
<accession>A0A1D1VH26</accession>
<dbReference type="InterPro" id="IPR000884">
    <property type="entry name" value="TSP1_rpt"/>
</dbReference>
<dbReference type="EC" id="3.4.21.84" evidence="9"/>
<proteinExistence type="predicted"/>
<evidence type="ECO:0000313" key="15">
    <source>
        <dbReference type="Proteomes" id="UP000186922"/>
    </source>
</evidence>
<feature type="domain" description="Peptidase S1" evidence="13">
    <location>
        <begin position="229"/>
        <end position="472"/>
    </location>
</feature>
<dbReference type="PROSITE" id="PS00134">
    <property type="entry name" value="TRYPSIN_HIS"/>
    <property type="match status" value="1"/>
</dbReference>
<gene>
    <name evidence="14" type="primary">RvY_11735-1</name>
    <name evidence="14" type="synonym">RvY_11735.1</name>
    <name evidence="14" type="ORF">RvY_11735</name>
</gene>
<dbReference type="SMART" id="SM00020">
    <property type="entry name" value="Tryp_SPc"/>
    <property type="match status" value="1"/>
</dbReference>
<evidence type="ECO:0000313" key="14">
    <source>
        <dbReference type="EMBL" id="GAV00955.1"/>
    </source>
</evidence>
<keyword evidence="2 10" id="KW-0645">Protease</keyword>
<dbReference type="InterPro" id="IPR009003">
    <property type="entry name" value="Peptidase_S1_PA"/>
</dbReference>
<dbReference type="Proteomes" id="UP000186922">
    <property type="component" value="Unassembled WGS sequence"/>
</dbReference>
<name>A0A1D1VH26_RAMVA</name>
<keyword evidence="15" id="KW-1185">Reference proteome</keyword>
<dbReference type="SUPFAM" id="SSF50494">
    <property type="entry name" value="Trypsin-like serine proteases"/>
    <property type="match status" value="1"/>
</dbReference>
<evidence type="ECO:0000256" key="4">
    <source>
        <dbReference type="ARBA" id="ARBA00022801"/>
    </source>
</evidence>
<keyword evidence="7" id="KW-1015">Disulfide bond</keyword>
<dbReference type="PRINTS" id="PR00722">
    <property type="entry name" value="CHYMOTRYPSIN"/>
</dbReference>
<dbReference type="PANTHER" id="PTHR24252">
    <property type="entry name" value="ACROSIN-RELATED"/>
    <property type="match status" value="1"/>
</dbReference>
<protein>
    <recommendedName>
        <fullName evidence="9">limulus clotting factor C</fullName>
        <ecNumber evidence="9">3.4.21.84</ecNumber>
    </recommendedName>
</protein>
<reference evidence="14 15" key="1">
    <citation type="journal article" date="2016" name="Nat. Commun.">
        <title>Extremotolerant tardigrade genome and improved radiotolerance of human cultured cells by tardigrade-unique protein.</title>
        <authorList>
            <person name="Hashimoto T."/>
            <person name="Horikawa D.D."/>
            <person name="Saito Y."/>
            <person name="Kuwahara H."/>
            <person name="Kozuka-Hata H."/>
            <person name="Shin-I T."/>
            <person name="Minakuchi Y."/>
            <person name="Ohishi K."/>
            <person name="Motoyama A."/>
            <person name="Aizu T."/>
            <person name="Enomoto A."/>
            <person name="Kondo K."/>
            <person name="Tanaka S."/>
            <person name="Hara Y."/>
            <person name="Koshikawa S."/>
            <person name="Sagara H."/>
            <person name="Miura T."/>
            <person name="Yokobori S."/>
            <person name="Miyagawa K."/>
            <person name="Suzuki Y."/>
            <person name="Kubo T."/>
            <person name="Oyama M."/>
            <person name="Kohara Y."/>
            <person name="Fujiyama A."/>
            <person name="Arakawa K."/>
            <person name="Katayama T."/>
            <person name="Toyoda A."/>
            <person name="Kunieda T."/>
        </authorList>
    </citation>
    <scope>NUCLEOTIDE SEQUENCE [LARGE SCALE GENOMIC DNA]</scope>
    <source>
        <strain evidence="14 15">YOKOZUNA-1</strain>
    </source>
</reference>
<evidence type="ECO:0000256" key="11">
    <source>
        <dbReference type="SAM" id="MobiDB-lite"/>
    </source>
</evidence>
<dbReference type="FunFam" id="2.40.10.10:FF:000120">
    <property type="entry name" value="Putative serine protease"/>
    <property type="match status" value="1"/>
</dbReference>
<dbReference type="InterPro" id="IPR001314">
    <property type="entry name" value="Peptidase_S1A"/>
</dbReference>